<dbReference type="SUPFAM" id="SSF55729">
    <property type="entry name" value="Acyl-CoA N-acyltransferases (Nat)"/>
    <property type="match status" value="2"/>
</dbReference>
<evidence type="ECO:0000259" key="3">
    <source>
        <dbReference type="PROSITE" id="PS51186"/>
    </source>
</evidence>
<sequence length="320" mass="34640">MDATLPHLTPIADADLAALRTLAHPDSPVSVADLTRLSATRLPGEHHTQQAAFERGEARGAVTTGVPRMDAHDGWLDLTLTLHPQEAGGPLADTLLTAGLSVLRAAGATTAVTRVREDWWEHDYLRARGWQEADRMWLSSLDLRTLDFAAFAADEARARASGVRIVPLSDLGGWDATAREHYDLIHALLTDVPSARPVQVWPFEVWLERMHTLLPDTSGIMIAVAPEGTWVGTSQLSQPIAGRPGFVHNGLTGVRAGWRGHGLGLALKLAAARAALCRGFTHSRTGNHVTNRPMLAINERMGFEREAATVTLTREVGGQQ</sequence>
<dbReference type="RefSeq" id="WP_229780989.1">
    <property type="nucleotide sequence ID" value="NZ_BMQG01000001.1"/>
</dbReference>
<organism evidence="4 5">
    <name type="scientific">Deinococcus arenae</name>
    <dbReference type="NCBI Taxonomy" id="1452751"/>
    <lineage>
        <taxon>Bacteria</taxon>
        <taxon>Thermotogati</taxon>
        <taxon>Deinococcota</taxon>
        <taxon>Deinococci</taxon>
        <taxon>Deinococcales</taxon>
        <taxon>Deinococcaceae</taxon>
        <taxon>Deinococcus</taxon>
    </lineage>
</organism>
<dbReference type="InterPro" id="IPR000182">
    <property type="entry name" value="GNAT_dom"/>
</dbReference>
<keyword evidence="1 4" id="KW-0808">Transferase</keyword>
<accession>A0A8H9GI02</accession>
<dbReference type="EMBL" id="BMQG01000001">
    <property type="protein sequence ID" value="GGM29685.1"/>
    <property type="molecule type" value="Genomic_DNA"/>
</dbReference>
<dbReference type="InterPro" id="IPR050832">
    <property type="entry name" value="Bact_Acetyltransf"/>
</dbReference>
<dbReference type="Gene3D" id="3.40.630.30">
    <property type="match status" value="1"/>
</dbReference>
<reference evidence="5" key="1">
    <citation type="journal article" date="2019" name="Int. J. Syst. Evol. Microbiol.">
        <title>The Global Catalogue of Microorganisms (GCM) 10K type strain sequencing project: providing services to taxonomists for standard genome sequencing and annotation.</title>
        <authorList>
            <consortium name="The Broad Institute Genomics Platform"/>
            <consortium name="The Broad Institute Genome Sequencing Center for Infectious Disease"/>
            <person name="Wu L."/>
            <person name="Ma J."/>
        </authorList>
    </citation>
    <scope>NUCLEOTIDE SEQUENCE [LARGE SCALE GENOMIC DNA]</scope>
    <source>
        <strain evidence="5">JCM 31047</strain>
    </source>
</reference>
<feature type="domain" description="N-acetyltransferase" evidence="3">
    <location>
        <begin position="163"/>
        <end position="320"/>
    </location>
</feature>
<evidence type="ECO:0000313" key="5">
    <source>
        <dbReference type="Proteomes" id="UP000600547"/>
    </source>
</evidence>
<dbReference type="InterPro" id="IPR016181">
    <property type="entry name" value="Acyl_CoA_acyltransferase"/>
</dbReference>
<evidence type="ECO:0000256" key="1">
    <source>
        <dbReference type="ARBA" id="ARBA00022679"/>
    </source>
</evidence>
<dbReference type="GO" id="GO:0016747">
    <property type="term" value="F:acyltransferase activity, transferring groups other than amino-acyl groups"/>
    <property type="evidence" value="ECO:0007669"/>
    <property type="project" value="InterPro"/>
</dbReference>
<keyword evidence="5" id="KW-1185">Reference proteome</keyword>
<dbReference type="PANTHER" id="PTHR43877">
    <property type="entry name" value="AMINOALKYLPHOSPHONATE N-ACETYLTRANSFERASE-RELATED-RELATED"/>
    <property type="match status" value="1"/>
</dbReference>
<dbReference type="PROSITE" id="PS51186">
    <property type="entry name" value="GNAT"/>
    <property type="match status" value="1"/>
</dbReference>
<name>A0A8H9GI02_9DEIO</name>
<comment type="caution">
    <text evidence="4">The sequence shown here is derived from an EMBL/GenBank/DDBJ whole genome shotgun (WGS) entry which is preliminary data.</text>
</comment>
<proteinExistence type="predicted"/>
<evidence type="ECO:0000313" key="4">
    <source>
        <dbReference type="EMBL" id="GGM29685.1"/>
    </source>
</evidence>
<gene>
    <name evidence="4" type="ORF">GCM10008956_02110</name>
</gene>
<evidence type="ECO:0000256" key="2">
    <source>
        <dbReference type="ARBA" id="ARBA00023315"/>
    </source>
</evidence>
<protein>
    <submittedName>
        <fullName evidence="4">N-acetyltransferase</fullName>
    </submittedName>
</protein>
<dbReference type="AlphaFoldDB" id="A0A8H9GI02"/>
<keyword evidence="2" id="KW-0012">Acyltransferase</keyword>
<dbReference type="Proteomes" id="UP000600547">
    <property type="component" value="Unassembled WGS sequence"/>
</dbReference>